<evidence type="ECO:0000313" key="4">
    <source>
        <dbReference type="Proteomes" id="UP001060414"/>
    </source>
</evidence>
<gene>
    <name evidence="3" type="ORF">L9S41_16525</name>
</gene>
<dbReference type="RefSeq" id="WP_260747622.1">
    <property type="nucleotide sequence ID" value="NZ_CP092109.1"/>
</dbReference>
<name>A0ABY5ZPX6_9BACT</name>
<sequence length="370" mass="40385">MKNINYLSSSSDNHTGSPKALVDLVGNLNRDLYSPVLAVPEDAALAEDFRGVGGKVFCRKSMSLGRGNVFQFFKSVKNFRDFYTENHIDLLHFNSVGWRDSAVVAAKMCRIPIVLHLHNNYGKGSVSGNFNFHLADKIIIVSESMRDSFFDHPRILNKISCIYNGVDLKRFIEGQGDFRTSLLQNDGGPIIGYVGQLSHRKGVDVLIKASRGVLQQFPAALFVIVGADGVREEGYSDAMKKLANELGVGERFVFLGKRDDIPDVMNGCDLMVVPSRAEPFGKVIIEAMACGTCVIGAAVGGIPEIIEDGQNGRLVPTDNVDALQGAMVEVLGDEALRTRLALKGRQAAMEKFSIDALVDKTQALYADLLK</sequence>
<dbReference type="Proteomes" id="UP001060414">
    <property type="component" value="Chromosome"/>
</dbReference>
<protein>
    <submittedName>
        <fullName evidence="3">Glycosyltransferase family 4 protein</fullName>
    </submittedName>
</protein>
<keyword evidence="4" id="KW-1185">Reference proteome</keyword>
<evidence type="ECO:0000313" key="3">
    <source>
        <dbReference type="EMBL" id="UWZ79266.1"/>
    </source>
</evidence>
<evidence type="ECO:0000259" key="2">
    <source>
        <dbReference type="Pfam" id="PF13439"/>
    </source>
</evidence>
<dbReference type="InterPro" id="IPR028098">
    <property type="entry name" value="Glyco_trans_4-like_N"/>
</dbReference>
<dbReference type="SUPFAM" id="SSF53756">
    <property type="entry name" value="UDP-Glycosyltransferase/glycogen phosphorylase"/>
    <property type="match status" value="1"/>
</dbReference>
<reference evidence="3" key="1">
    <citation type="journal article" date="2022" name="Environ. Microbiol.">
        <title>Geoalkalibacter halelectricus SAP #1 sp. nov. possessing extracellular electron transfer and mineral#reducing capabilities from a haloalkaline environment.</title>
        <authorList>
            <person name="Yadav S."/>
            <person name="Singh R."/>
            <person name="Sundharam S.S."/>
            <person name="Chaudhary S."/>
            <person name="Krishnamurthi S."/>
            <person name="Patil S.A."/>
        </authorList>
    </citation>
    <scope>NUCLEOTIDE SEQUENCE</scope>
    <source>
        <strain evidence="3">SAP-1</strain>
    </source>
</reference>
<evidence type="ECO:0000259" key="1">
    <source>
        <dbReference type="Pfam" id="PF00534"/>
    </source>
</evidence>
<organism evidence="3 4">
    <name type="scientific">Geoalkalibacter halelectricus</name>
    <dbReference type="NCBI Taxonomy" id="2847045"/>
    <lineage>
        <taxon>Bacteria</taxon>
        <taxon>Pseudomonadati</taxon>
        <taxon>Thermodesulfobacteriota</taxon>
        <taxon>Desulfuromonadia</taxon>
        <taxon>Desulfuromonadales</taxon>
        <taxon>Geoalkalibacteraceae</taxon>
        <taxon>Geoalkalibacter</taxon>
    </lineage>
</organism>
<feature type="domain" description="Glycosyltransferase subfamily 4-like N-terminal" evidence="2">
    <location>
        <begin position="21"/>
        <end position="170"/>
    </location>
</feature>
<feature type="domain" description="Glycosyl transferase family 1" evidence="1">
    <location>
        <begin position="179"/>
        <end position="346"/>
    </location>
</feature>
<proteinExistence type="predicted"/>
<dbReference type="Pfam" id="PF00534">
    <property type="entry name" value="Glycos_transf_1"/>
    <property type="match status" value="1"/>
</dbReference>
<dbReference type="Pfam" id="PF13439">
    <property type="entry name" value="Glyco_transf_4"/>
    <property type="match status" value="1"/>
</dbReference>
<accession>A0ABY5ZPX6</accession>
<dbReference type="EMBL" id="CP092109">
    <property type="protein sequence ID" value="UWZ79266.1"/>
    <property type="molecule type" value="Genomic_DNA"/>
</dbReference>
<dbReference type="PANTHER" id="PTHR12526">
    <property type="entry name" value="GLYCOSYLTRANSFERASE"/>
    <property type="match status" value="1"/>
</dbReference>
<dbReference type="Gene3D" id="3.40.50.2000">
    <property type="entry name" value="Glycogen Phosphorylase B"/>
    <property type="match status" value="2"/>
</dbReference>
<dbReference type="InterPro" id="IPR001296">
    <property type="entry name" value="Glyco_trans_1"/>
</dbReference>
<dbReference type="CDD" id="cd03801">
    <property type="entry name" value="GT4_PimA-like"/>
    <property type="match status" value="1"/>
</dbReference>